<organism evidence="2 3">
    <name type="scientific">Volvox africanus</name>
    <dbReference type="NCBI Taxonomy" id="51714"/>
    <lineage>
        <taxon>Eukaryota</taxon>
        <taxon>Viridiplantae</taxon>
        <taxon>Chlorophyta</taxon>
        <taxon>core chlorophytes</taxon>
        <taxon>Chlorophyceae</taxon>
        <taxon>CS clade</taxon>
        <taxon>Chlamydomonadales</taxon>
        <taxon>Volvocaceae</taxon>
        <taxon>Volvox</taxon>
    </lineage>
</organism>
<accession>A0A8J4EZ41</accession>
<comment type="caution">
    <text evidence="2">The sequence shown here is derived from an EMBL/GenBank/DDBJ whole genome shotgun (WGS) entry which is preliminary data.</text>
</comment>
<dbReference type="AlphaFoldDB" id="A0A8J4EZ41"/>
<dbReference type="EMBL" id="BNCO01000016">
    <property type="protein sequence ID" value="GIL54075.1"/>
    <property type="molecule type" value="Genomic_DNA"/>
</dbReference>
<feature type="compositionally biased region" description="Acidic residues" evidence="1">
    <location>
        <begin position="115"/>
        <end position="136"/>
    </location>
</feature>
<sequence>VALGPFMRVHNLAPGDKVAVTLSPFEGPMLVRVVRISGFDELGQTPRVKAEKVEAAAAAAGLPGPKDGTDGNSTSTSTSTSGDSEDTGGTSNSCGSSGSSDEDDDMDDRNRSKEEDDEEEEDDDDDDDDDEDDDDYQPVHKDQPSQPTPVTGIKRGRFKKVTGAGASPQSPAPAGSPASPLARGKGGAAAAAVPPEASILFPQKRRRTGGIADGLFDPRCGKVLKDSDFFAIGLSRALYSLDGVFGALKGLEMPLQLTIRTKASADDGARELIWQVWIRARSVSYQLRLSHMGQIIRQFGLATGDVILFAATDDPLTYTITCWRLSASSA</sequence>
<feature type="non-terminal residue" evidence="2">
    <location>
        <position position="1"/>
    </location>
</feature>
<evidence type="ECO:0000313" key="2">
    <source>
        <dbReference type="EMBL" id="GIL54075.1"/>
    </source>
</evidence>
<feature type="non-terminal residue" evidence="2">
    <location>
        <position position="330"/>
    </location>
</feature>
<name>A0A8J4EZ41_9CHLO</name>
<dbReference type="Proteomes" id="UP000747399">
    <property type="component" value="Unassembled WGS sequence"/>
</dbReference>
<evidence type="ECO:0000256" key="1">
    <source>
        <dbReference type="SAM" id="MobiDB-lite"/>
    </source>
</evidence>
<feature type="compositionally biased region" description="Low complexity" evidence="1">
    <location>
        <begin position="163"/>
        <end position="190"/>
    </location>
</feature>
<keyword evidence="3" id="KW-1185">Reference proteome</keyword>
<protein>
    <submittedName>
        <fullName evidence="2">Uncharacterized protein</fullName>
    </submittedName>
</protein>
<gene>
    <name evidence="2" type="ORF">Vafri_9630</name>
</gene>
<feature type="compositionally biased region" description="Low complexity" evidence="1">
    <location>
        <begin position="70"/>
        <end position="99"/>
    </location>
</feature>
<feature type="region of interest" description="Disordered" evidence="1">
    <location>
        <begin position="54"/>
        <end position="190"/>
    </location>
</feature>
<reference evidence="2" key="1">
    <citation type="journal article" date="2021" name="Proc. Natl. Acad. Sci. U.S.A.">
        <title>Three genomes in the algal genus Volvox reveal the fate of a haploid sex-determining region after a transition to homothallism.</title>
        <authorList>
            <person name="Yamamoto K."/>
            <person name="Hamaji T."/>
            <person name="Kawai-Toyooka H."/>
            <person name="Matsuzaki R."/>
            <person name="Takahashi F."/>
            <person name="Nishimura Y."/>
            <person name="Kawachi M."/>
            <person name="Noguchi H."/>
            <person name="Minakuchi Y."/>
            <person name="Umen J.G."/>
            <person name="Toyoda A."/>
            <person name="Nozaki H."/>
        </authorList>
    </citation>
    <scope>NUCLEOTIDE SEQUENCE</scope>
    <source>
        <strain evidence="2">NIES-3780</strain>
    </source>
</reference>
<proteinExistence type="predicted"/>
<evidence type="ECO:0000313" key="3">
    <source>
        <dbReference type="Proteomes" id="UP000747399"/>
    </source>
</evidence>